<dbReference type="Gene3D" id="1.50.10.10">
    <property type="match status" value="1"/>
</dbReference>
<dbReference type="Pfam" id="PF22124">
    <property type="entry name" value="Glyco_hydro_95_cat"/>
    <property type="match status" value="1"/>
</dbReference>
<protein>
    <submittedName>
        <fullName evidence="4">Uncharacterized protein</fullName>
    </submittedName>
</protein>
<feature type="domain" description="Glycosyl hydrolase family 95 catalytic" evidence="3">
    <location>
        <begin position="230"/>
        <end position="633"/>
    </location>
</feature>
<evidence type="ECO:0000259" key="2">
    <source>
        <dbReference type="Pfam" id="PF21307"/>
    </source>
</evidence>
<keyword evidence="5" id="KW-1185">Reference proteome</keyword>
<evidence type="ECO:0000259" key="3">
    <source>
        <dbReference type="Pfam" id="PF22124"/>
    </source>
</evidence>
<dbReference type="GO" id="GO:0005975">
    <property type="term" value="P:carbohydrate metabolic process"/>
    <property type="evidence" value="ECO:0007669"/>
    <property type="project" value="InterPro"/>
</dbReference>
<dbReference type="Proteomes" id="UP000277580">
    <property type="component" value="Unassembled WGS sequence"/>
</dbReference>
<dbReference type="PIRSF" id="PIRSF007663">
    <property type="entry name" value="UCP007663"/>
    <property type="match status" value="1"/>
</dbReference>
<sequence>MVFAIASKELISLNEDSVWSGGPLERMNPASLETLPKVRALLDAGNITTAGSTMLNGMAAIPTAPRMYQPLGDITFDFGHSTNVTGYERWLDTDTGTIGVDYTYGGVVYTREYIASHPAGVLGFRFSASRPKSISFSAELFRNETQGEMTRLVGEDSLNMGALIGGAGGILFNSTAKFEIKGGTIAAGNNTNIVVTKADEVIVWFASESSYRYTTPATKVAERLSAVSGKYDSFKKEAIADYQKLHRRVSLNLGTTPDSIKRLPTDVRLTTFKAGTADPELIALYFQFGRFMLIASSREGSLPANLQGIWNNLYTPPWGSKFTVNINTEMNYWPAEVTNLAETHSPLFDLMEVMRPRGEKIAKGMYNCSGWTAHHNTDLWGDAAPVDRGTGYTIWPMSAAWLSSHIFEHYRFNEDKEFLREKLPTIHGAVKFFFDYLIERNGSYVTSPSTSPENIYILPNGQKEAVTIGATMDMEILRGLFSDFIAASEILGETTDIERARTYHDKLLPLRIGQYGQIQEWMEDYQENEPGHRHVSHLWALFPGNQITPLTTPVWATAANATLQRRLANGGAGTGWSRAWTINFFARLHMGDTAWFHIEQIMRGSTLPNMFDLHPPFQADGNYGSSAGIAETLLQSHAGTVHLIPAMSSNYSTGSVTGLVARGGFVVDIEWKDLKLVKAKIFSRLGNPLNVTVADSVPFTLQSEGGTGKGAVYTVLPAA</sequence>
<dbReference type="PANTHER" id="PTHR31084:SF0">
    <property type="entry name" value="ALPHA-L-FUCOSIDASE 2"/>
    <property type="match status" value="1"/>
</dbReference>
<organism evidence="4 5">
    <name type="scientific">Morchella conica CCBAS932</name>
    <dbReference type="NCBI Taxonomy" id="1392247"/>
    <lineage>
        <taxon>Eukaryota</taxon>
        <taxon>Fungi</taxon>
        <taxon>Dikarya</taxon>
        <taxon>Ascomycota</taxon>
        <taxon>Pezizomycotina</taxon>
        <taxon>Pezizomycetes</taxon>
        <taxon>Pezizales</taxon>
        <taxon>Morchellaceae</taxon>
        <taxon>Morchella</taxon>
    </lineage>
</organism>
<dbReference type="OrthoDB" id="2848340at2759"/>
<evidence type="ECO:0000313" key="4">
    <source>
        <dbReference type="EMBL" id="RPB12044.1"/>
    </source>
</evidence>
<dbReference type="PANTHER" id="PTHR31084">
    <property type="entry name" value="ALPHA-L-FUCOSIDASE 2"/>
    <property type="match status" value="1"/>
</dbReference>
<name>A0A3N4KN74_9PEZI</name>
<dbReference type="InterPro" id="IPR049053">
    <property type="entry name" value="AFCA-like_C"/>
</dbReference>
<dbReference type="InterPro" id="IPR027414">
    <property type="entry name" value="GH95_N_dom"/>
</dbReference>
<dbReference type="GO" id="GO:0004560">
    <property type="term" value="F:alpha-L-fucosidase activity"/>
    <property type="evidence" value="ECO:0007669"/>
    <property type="project" value="InterPro"/>
</dbReference>
<dbReference type="InterPro" id="IPR016518">
    <property type="entry name" value="Alpha-L-fucosidase"/>
</dbReference>
<dbReference type="InterPro" id="IPR054363">
    <property type="entry name" value="GH95_cat"/>
</dbReference>
<dbReference type="SUPFAM" id="SSF48208">
    <property type="entry name" value="Six-hairpin glycosidases"/>
    <property type="match status" value="1"/>
</dbReference>
<accession>A0A3N4KN74</accession>
<feature type="domain" description="Alpha fucosidase A-like C-terminal" evidence="2">
    <location>
        <begin position="635"/>
        <end position="700"/>
    </location>
</feature>
<dbReference type="InterPro" id="IPR008928">
    <property type="entry name" value="6-hairpin_glycosidase_sf"/>
</dbReference>
<dbReference type="Pfam" id="PF14498">
    <property type="entry name" value="Glyco_hyd_65N_2"/>
    <property type="match status" value="1"/>
</dbReference>
<dbReference type="InterPro" id="IPR012341">
    <property type="entry name" value="6hp_glycosidase-like_sf"/>
</dbReference>
<feature type="domain" description="Glycosyl hydrolase family 95 N-terminal" evidence="1">
    <location>
        <begin position="1"/>
        <end position="212"/>
    </location>
</feature>
<dbReference type="EMBL" id="ML119131">
    <property type="protein sequence ID" value="RPB12044.1"/>
    <property type="molecule type" value="Genomic_DNA"/>
</dbReference>
<dbReference type="Pfam" id="PF21307">
    <property type="entry name" value="Glyco_hydro_95_C"/>
    <property type="match status" value="1"/>
</dbReference>
<evidence type="ECO:0000313" key="5">
    <source>
        <dbReference type="Proteomes" id="UP000277580"/>
    </source>
</evidence>
<dbReference type="AlphaFoldDB" id="A0A3N4KN74"/>
<dbReference type="InParanoid" id="A0A3N4KN74"/>
<dbReference type="FunFam" id="1.50.10.10:FF:000028">
    <property type="entry name" value="Alpha-L-fucosidase 2"/>
    <property type="match status" value="1"/>
</dbReference>
<gene>
    <name evidence="4" type="ORF">P167DRAFT_523552</name>
</gene>
<evidence type="ECO:0000259" key="1">
    <source>
        <dbReference type="Pfam" id="PF14498"/>
    </source>
</evidence>
<dbReference type="STRING" id="1392247.A0A3N4KN74"/>
<reference evidence="4 5" key="1">
    <citation type="journal article" date="2018" name="Nat. Ecol. Evol.">
        <title>Pezizomycetes genomes reveal the molecular basis of ectomycorrhizal truffle lifestyle.</title>
        <authorList>
            <person name="Murat C."/>
            <person name="Payen T."/>
            <person name="Noel B."/>
            <person name="Kuo A."/>
            <person name="Morin E."/>
            <person name="Chen J."/>
            <person name="Kohler A."/>
            <person name="Krizsan K."/>
            <person name="Balestrini R."/>
            <person name="Da Silva C."/>
            <person name="Montanini B."/>
            <person name="Hainaut M."/>
            <person name="Levati E."/>
            <person name="Barry K.W."/>
            <person name="Belfiori B."/>
            <person name="Cichocki N."/>
            <person name="Clum A."/>
            <person name="Dockter R.B."/>
            <person name="Fauchery L."/>
            <person name="Guy J."/>
            <person name="Iotti M."/>
            <person name="Le Tacon F."/>
            <person name="Lindquist E.A."/>
            <person name="Lipzen A."/>
            <person name="Malagnac F."/>
            <person name="Mello A."/>
            <person name="Molinier V."/>
            <person name="Miyauchi S."/>
            <person name="Poulain J."/>
            <person name="Riccioni C."/>
            <person name="Rubini A."/>
            <person name="Sitrit Y."/>
            <person name="Splivallo R."/>
            <person name="Traeger S."/>
            <person name="Wang M."/>
            <person name="Zifcakova L."/>
            <person name="Wipf D."/>
            <person name="Zambonelli A."/>
            <person name="Paolocci F."/>
            <person name="Nowrousian M."/>
            <person name="Ottonello S."/>
            <person name="Baldrian P."/>
            <person name="Spatafora J.W."/>
            <person name="Henrissat B."/>
            <person name="Nagy L.G."/>
            <person name="Aury J.M."/>
            <person name="Wincker P."/>
            <person name="Grigoriev I.V."/>
            <person name="Bonfante P."/>
            <person name="Martin F.M."/>
        </authorList>
    </citation>
    <scope>NUCLEOTIDE SEQUENCE [LARGE SCALE GENOMIC DNA]</scope>
    <source>
        <strain evidence="4 5">CCBAS932</strain>
    </source>
</reference>
<proteinExistence type="predicted"/>